<dbReference type="InterPro" id="IPR011010">
    <property type="entry name" value="DNA_brk_join_enz"/>
</dbReference>
<accession>A0A212JE97</accession>
<name>A0A212JE97_9BACT</name>
<sequence>MRNHLTRQQLEGLTLCWEQWEAEASTRTQKTMRARLHLIFLLMRYGGLRLGEVLALEPRSSIDTVTGMLRVSGSNAREILLPVSAMRNIRRILGLPQAAEPDFLQFDQSFLRKKFYAVGSLMDLPSACVGPRAIRYSRGLELLELHVPMPLVLKFLGQQDADQLLAFLNFSDGEARKLLTSQAQGKDTSASACHGGEADDGTNLFWGIVTRIFTGMRKVYVEITTFSDFRLAAACTPEEAALHEVHENQVLSVRVDPERIVLSLEKSSMSLANCVKGVVDSLHSDMVETFVCVGLPDGTTLRATVDTCTLDNMHLRDGKKVYAHFASSAVRLVAE</sequence>
<dbReference type="Gene3D" id="2.40.50.100">
    <property type="match status" value="1"/>
</dbReference>
<dbReference type="RefSeq" id="WP_227118552.1">
    <property type="nucleotide sequence ID" value="NZ_LT598928.1"/>
</dbReference>
<keyword evidence="1" id="KW-0233">DNA recombination</keyword>
<reference evidence="3" key="1">
    <citation type="submission" date="2016-04" db="EMBL/GenBank/DDBJ databases">
        <authorList>
            <person name="Evans L.H."/>
            <person name="Alamgir A."/>
            <person name="Owens N."/>
            <person name="Weber N.D."/>
            <person name="Virtaneva K."/>
            <person name="Barbian K."/>
            <person name="Babar A."/>
            <person name="Rosenke K."/>
        </authorList>
    </citation>
    <scope>NUCLEOTIDE SEQUENCE</scope>
    <source>
        <strain evidence="3">92-2</strain>
    </source>
</reference>
<feature type="domain" description="Transport-associated OB type 1" evidence="2">
    <location>
        <begin position="272"/>
        <end position="332"/>
    </location>
</feature>
<organism evidence="3">
    <name type="scientific">uncultured Desulfovibrio sp</name>
    <dbReference type="NCBI Taxonomy" id="167968"/>
    <lineage>
        <taxon>Bacteria</taxon>
        <taxon>Pseudomonadati</taxon>
        <taxon>Thermodesulfobacteriota</taxon>
        <taxon>Desulfovibrionia</taxon>
        <taxon>Desulfovibrionales</taxon>
        <taxon>Desulfovibrionaceae</taxon>
        <taxon>Desulfovibrio</taxon>
        <taxon>environmental samples</taxon>
    </lineage>
</organism>
<dbReference type="InterPro" id="IPR008995">
    <property type="entry name" value="Mo/tungstate-bd_C_term_dom"/>
</dbReference>
<evidence type="ECO:0000256" key="1">
    <source>
        <dbReference type="ARBA" id="ARBA00023172"/>
    </source>
</evidence>
<evidence type="ECO:0000259" key="2">
    <source>
        <dbReference type="Pfam" id="PF03459"/>
    </source>
</evidence>
<dbReference type="Gene3D" id="1.10.443.10">
    <property type="entry name" value="Intergrase catalytic core"/>
    <property type="match status" value="1"/>
</dbReference>
<dbReference type="GO" id="GO:0003677">
    <property type="term" value="F:DNA binding"/>
    <property type="evidence" value="ECO:0007669"/>
    <property type="project" value="InterPro"/>
</dbReference>
<dbReference type="SUPFAM" id="SSF50331">
    <property type="entry name" value="MOP-like"/>
    <property type="match status" value="1"/>
</dbReference>
<dbReference type="SUPFAM" id="SSF56349">
    <property type="entry name" value="DNA breaking-rejoining enzymes"/>
    <property type="match status" value="1"/>
</dbReference>
<protein>
    <submittedName>
        <fullName evidence="3">TOBE domain protein</fullName>
    </submittedName>
</protein>
<gene>
    <name evidence="3" type="ORF">KM92DES2_10965</name>
</gene>
<dbReference type="InterPro" id="IPR005116">
    <property type="entry name" value="Transp-assoc_OB_typ1"/>
</dbReference>
<dbReference type="GO" id="GO:0015074">
    <property type="term" value="P:DNA integration"/>
    <property type="evidence" value="ECO:0007669"/>
    <property type="project" value="InterPro"/>
</dbReference>
<proteinExistence type="predicted"/>
<dbReference type="AlphaFoldDB" id="A0A212JE97"/>
<dbReference type="GO" id="GO:0006310">
    <property type="term" value="P:DNA recombination"/>
    <property type="evidence" value="ECO:0007669"/>
    <property type="project" value="UniProtKB-KW"/>
</dbReference>
<evidence type="ECO:0000313" key="3">
    <source>
        <dbReference type="EMBL" id="SBV97749.1"/>
    </source>
</evidence>
<dbReference type="InterPro" id="IPR013762">
    <property type="entry name" value="Integrase-like_cat_sf"/>
</dbReference>
<dbReference type="Pfam" id="PF03459">
    <property type="entry name" value="TOBE"/>
    <property type="match status" value="1"/>
</dbReference>
<dbReference type="EMBL" id="FLUP01000001">
    <property type="protein sequence ID" value="SBV97749.1"/>
    <property type="molecule type" value="Genomic_DNA"/>
</dbReference>